<dbReference type="Gene3D" id="3.30.300.30">
    <property type="match status" value="1"/>
</dbReference>
<evidence type="ECO:0000259" key="1">
    <source>
        <dbReference type="Pfam" id="PF00501"/>
    </source>
</evidence>
<reference evidence="3" key="2">
    <citation type="submission" date="2020-09" db="EMBL/GenBank/DDBJ databases">
        <authorList>
            <person name="Sun Q."/>
            <person name="Ohkuma M."/>
        </authorList>
    </citation>
    <scope>NUCLEOTIDE SEQUENCE</scope>
    <source>
        <strain evidence="3">JCM 3313</strain>
    </source>
</reference>
<dbReference type="PROSITE" id="PS00455">
    <property type="entry name" value="AMP_BINDING"/>
    <property type="match status" value="1"/>
</dbReference>
<keyword evidence="4" id="KW-1185">Reference proteome</keyword>
<dbReference type="Gene3D" id="3.40.50.12780">
    <property type="entry name" value="N-terminal domain of ligase-like"/>
    <property type="match status" value="1"/>
</dbReference>
<dbReference type="InterPro" id="IPR042099">
    <property type="entry name" value="ANL_N_sf"/>
</dbReference>
<evidence type="ECO:0008006" key="5">
    <source>
        <dbReference type="Google" id="ProtNLM"/>
    </source>
</evidence>
<evidence type="ECO:0000259" key="2">
    <source>
        <dbReference type="Pfam" id="PF13193"/>
    </source>
</evidence>
<comment type="caution">
    <text evidence="3">The sequence shown here is derived from an EMBL/GenBank/DDBJ whole genome shotgun (WGS) entry which is preliminary data.</text>
</comment>
<evidence type="ECO:0000313" key="4">
    <source>
        <dbReference type="Proteomes" id="UP000639606"/>
    </source>
</evidence>
<dbReference type="AlphaFoldDB" id="A0A918AM43"/>
<feature type="domain" description="AMP-binding enzyme C-terminal" evidence="2">
    <location>
        <begin position="434"/>
        <end position="513"/>
    </location>
</feature>
<dbReference type="InterPro" id="IPR000873">
    <property type="entry name" value="AMP-dep_synth/lig_dom"/>
</dbReference>
<dbReference type="InterPro" id="IPR010071">
    <property type="entry name" value="AA_adenyl_dom"/>
</dbReference>
<dbReference type="InterPro" id="IPR045851">
    <property type="entry name" value="AMP-bd_C_sf"/>
</dbReference>
<dbReference type="EMBL" id="BMRG01000004">
    <property type="protein sequence ID" value="GGP55757.1"/>
    <property type="molecule type" value="Genomic_DNA"/>
</dbReference>
<name>A0A918AM43_9PSEU</name>
<dbReference type="Pfam" id="PF13193">
    <property type="entry name" value="AMP-binding_C"/>
    <property type="match status" value="1"/>
</dbReference>
<dbReference type="GO" id="GO:0043041">
    <property type="term" value="P:amino acid activation for nonribosomal peptide biosynthetic process"/>
    <property type="evidence" value="ECO:0007669"/>
    <property type="project" value="TreeGrafter"/>
</dbReference>
<dbReference type="PANTHER" id="PTHR45527:SF1">
    <property type="entry name" value="FATTY ACID SYNTHASE"/>
    <property type="match status" value="1"/>
</dbReference>
<gene>
    <name evidence="3" type="ORF">GCM10010185_30410</name>
</gene>
<dbReference type="InterPro" id="IPR025110">
    <property type="entry name" value="AMP-bd_C"/>
</dbReference>
<feature type="domain" description="AMP-dependent synthetase/ligase" evidence="1">
    <location>
        <begin position="29"/>
        <end position="376"/>
    </location>
</feature>
<dbReference type="SUPFAM" id="SSF56801">
    <property type="entry name" value="Acetyl-CoA synthetase-like"/>
    <property type="match status" value="1"/>
</dbReference>
<organism evidence="3 4">
    <name type="scientific">Saccharothrix coeruleofusca</name>
    <dbReference type="NCBI Taxonomy" id="33919"/>
    <lineage>
        <taxon>Bacteria</taxon>
        <taxon>Bacillati</taxon>
        <taxon>Actinomycetota</taxon>
        <taxon>Actinomycetes</taxon>
        <taxon>Pseudonocardiales</taxon>
        <taxon>Pseudonocardiaceae</taxon>
        <taxon>Saccharothrix</taxon>
    </lineage>
</organism>
<dbReference type="GO" id="GO:0044550">
    <property type="term" value="P:secondary metabolite biosynthetic process"/>
    <property type="evidence" value="ECO:0007669"/>
    <property type="project" value="TreeGrafter"/>
</dbReference>
<protein>
    <recommendedName>
        <fullName evidence="5">Amino acid adenylation domain-containing protein</fullName>
    </recommendedName>
</protein>
<dbReference type="InterPro" id="IPR020845">
    <property type="entry name" value="AMP-binding_CS"/>
</dbReference>
<evidence type="ECO:0000313" key="3">
    <source>
        <dbReference type="EMBL" id="GGP55757.1"/>
    </source>
</evidence>
<dbReference type="GO" id="GO:0031177">
    <property type="term" value="F:phosphopantetheine binding"/>
    <property type="evidence" value="ECO:0007669"/>
    <property type="project" value="TreeGrafter"/>
</dbReference>
<reference evidence="3" key="1">
    <citation type="journal article" date="2014" name="Int. J. Syst. Evol. Microbiol.">
        <title>Complete genome sequence of Corynebacterium casei LMG S-19264T (=DSM 44701T), isolated from a smear-ripened cheese.</title>
        <authorList>
            <consortium name="US DOE Joint Genome Institute (JGI-PGF)"/>
            <person name="Walter F."/>
            <person name="Albersmeier A."/>
            <person name="Kalinowski J."/>
            <person name="Ruckert C."/>
        </authorList>
    </citation>
    <scope>NUCLEOTIDE SEQUENCE</scope>
    <source>
        <strain evidence="3">JCM 3313</strain>
    </source>
</reference>
<dbReference type="Proteomes" id="UP000639606">
    <property type="component" value="Unassembled WGS sequence"/>
</dbReference>
<accession>A0A918AM43</accession>
<dbReference type="PANTHER" id="PTHR45527">
    <property type="entry name" value="NONRIBOSOMAL PEPTIDE SYNTHETASE"/>
    <property type="match status" value="1"/>
</dbReference>
<dbReference type="NCBIfam" id="TIGR01733">
    <property type="entry name" value="AA-adenyl-dom"/>
    <property type="match status" value="1"/>
</dbReference>
<dbReference type="GO" id="GO:0005737">
    <property type="term" value="C:cytoplasm"/>
    <property type="evidence" value="ECO:0007669"/>
    <property type="project" value="TreeGrafter"/>
</dbReference>
<dbReference type="Pfam" id="PF00501">
    <property type="entry name" value="AMP-binding"/>
    <property type="match status" value="1"/>
</dbReference>
<proteinExistence type="predicted"/>
<sequence>MVGRMRRGAHPCKAGTRAMSDRVIHEAVARHAVERPYAPALVYRGRPVSFRTLDAAADAFATRLAAQGVTRGDLIPVLMFRTPQTVALQLGILKCGAAYTSLDRRWPRDRIEKLLRWIRPRLSAVPAGSAEAEAWNRPVFAVPDEDLHEVAAGARKSVAVPVAPHDPATVFFTSGTTGVPKGVVAPHAAVTRLFGHGGLPGFGPGHVMPQAASPAWDMYAFEVWGPLTSGATSVVTDSDYLLPDDLRRAVGELGVTTLFLTTSLFNLMVDEDPGCFAGLGHVYIGGEKLSPRHVATFLRHHPRTPLFNGYGPAENTMFTTVHRIRPEDCLIPGGIPVGTAVPGTEVVLLGRDGNRCPPGTVGEIWITGQGLATGYLHDPEHTRQQFRMIGVNGQLVRAYRTGDLGLTDEHGTLHFRGRADRQLKIRGHRVEPGEVENAAFDVPGVHNCVVVPIDDQDGTVTGLALFYLCEEGNATDEPDPRGVQEHLARTLPSYLVPAVVRVLDCFPLTANGKLDRVVLGRLAHRFPPTGRRPGPAGP</sequence>